<protein>
    <recommendedName>
        <fullName evidence="3">Actin-like ATPase domain-containing protein</fullName>
    </recommendedName>
</protein>
<keyword evidence="2" id="KW-1185">Reference proteome</keyword>
<evidence type="ECO:0000313" key="1">
    <source>
        <dbReference type="EMBL" id="KAF9510334.1"/>
    </source>
</evidence>
<dbReference type="AlphaFoldDB" id="A0A9P6AQU2"/>
<name>A0A9P6AQU2_9AGAM</name>
<dbReference type="PANTHER" id="PTHR14187">
    <property type="entry name" value="ALPHA KINASE/ELONGATION FACTOR 2 KINASE"/>
    <property type="match status" value="1"/>
</dbReference>
<dbReference type="EMBL" id="MU129018">
    <property type="protein sequence ID" value="KAF9510334.1"/>
    <property type="molecule type" value="Genomic_DNA"/>
</dbReference>
<dbReference type="Proteomes" id="UP000886523">
    <property type="component" value="Unassembled WGS sequence"/>
</dbReference>
<comment type="caution">
    <text evidence="1">The sequence shown here is derived from an EMBL/GenBank/DDBJ whole genome shotgun (WGS) entry which is preliminary data.</text>
</comment>
<evidence type="ECO:0008006" key="3">
    <source>
        <dbReference type="Google" id="ProtNLM"/>
    </source>
</evidence>
<proteinExistence type="predicted"/>
<dbReference type="Gene3D" id="3.30.420.40">
    <property type="match status" value="1"/>
</dbReference>
<evidence type="ECO:0000313" key="2">
    <source>
        <dbReference type="Proteomes" id="UP000886523"/>
    </source>
</evidence>
<organism evidence="1 2">
    <name type="scientific">Hydnum rufescens UP504</name>
    <dbReference type="NCBI Taxonomy" id="1448309"/>
    <lineage>
        <taxon>Eukaryota</taxon>
        <taxon>Fungi</taxon>
        <taxon>Dikarya</taxon>
        <taxon>Basidiomycota</taxon>
        <taxon>Agaricomycotina</taxon>
        <taxon>Agaricomycetes</taxon>
        <taxon>Cantharellales</taxon>
        <taxon>Hydnaceae</taxon>
        <taxon>Hydnum</taxon>
    </lineage>
</organism>
<dbReference type="InterPro" id="IPR043129">
    <property type="entry name" value="ATPase_NBD"/>
</dbReference>
<dbReference type="SUPFAM" id="SSF53067">
    <property type="entry name" value="Actin-like ATPase domain"/>
    <property type="match status" value="2"/>
</dbReference>
<dbReference type="PANTHER" id="PTHR14187:SF5">
    <property type="entry name" value="HEAT SHOCK 70 KDA PROTEIN 12A"/>
    <property type="match status" value="1"/>
</dbReference>
<accession>A0A9P6AQU2</accession>
<dbReference type="CDD" id="cd10170">
    <property type="entry name" value="ASKHA_NBD_HSP70"/>
    <property type="match status" value="1"/>
</dbReference>
<reference evidence="1" key="1">
    <citation type="journal article" date="2020" name="Nat. Commun.">
        <title>Large-scale genome sequencing of mycorrhizal fungi provides insights into the early evolution of symbiotic traits.</title>
        <authorList>
            <person name="Miyauchi S."/>
            <person name="Kiss E."/>
            <person name="Kuo A."/>
            <person name="Drula E."/>
            <person name="Kohler A."/>
            <person name="Sanchez-Garcia M."/>
            <person name="Morin E."/>
            <person name="Andreopoulos B."/>
            <person name="Barry K.W."/>
            <person name="Bonito G."/>
            <person name="Buee M."/>
            <person name="Carver A."/>
            <person name="Chen C."/>
            <person name="Cichocki N."/>
            <person name="Clum A."/>
            <person name="Culley D."/>
            <person name="Crous P.W."/>
            <person name="Fauchery L."/>
            <person name="Girlanda M."/>
            <person name="Hayes R.D."/>
            <person name="Keri Z."/>
            <person name="LaButti K."/>
            <person name="Lipzen A."/>
            <person name="Lombard V."/>
            <person name="Magnuson J."/>
            <person name="Maillard F."/>
            <person name="Murat C."/>
            <person name="Nolan M."/>
            <person name="Ohm R.A."/>
            <person name="Pangilinan J."/>
            <person name="Pereira M.F."/>
            <person name="Perotto S."/>
            <person name="Peter M."/>
            <person name="Pfister S."/>
            <person name="Riley R."/>
            <person name="Sitrit Y."/>
            <person name="Stielow J.B."/>
            <person name="Szollosi G."/>
            <person name="Zifcakova L."/>
            <person name="Stursova M."/>
            <person name="Spatafora J.W."/>
            <person name="Tedersoo L."/>
            <person name="Vaario L.M."/>
            <person name="Yamada A."/>
            <person name="Yan M."/>
            <person name="Wang P."/>
            <person name="Xu J."/>
            <person name="Bruns T."/>
            <person name="Baldrian P."/>
            <person name="Vilgalys R."/>
            <person name="Dunand C."/>
            <person name="Henrissat B."/>
            <person name="Grigoriev I.V."/>
            <person name="Hibbett D."/>
            <person name="Nagy L.G."/>
            <person name="Martin F.M."/>
        </authorList>
    </citation>
    <scope>NUCLEOTIDE SEQUENCE</scope>
    <source>
        <strain evidence="1">UP504</strain>
    </source>
</reference>
<dbReference type="OrthoDB" id="2963168at2759"/>
<gene>
    <name evidence="1" type="ORF">BS47DRAFT_1319737</name>
</gene>
<sequence length="582" mass="65005">MDFGAAYSSASYVASTCEEVHQILAWPGSNTPVSKIPTCLVYDALGHIRAWGVEAKDMGLRRGWVRSEWFKLWLDPSSAPRTVLASRSFQLPKNVVDVVADYLSCMWMHTKDQISRENGPCSLSNAEIYLTFPSSWSLRASLLLREAAIKAGLVVQDSDSEDTYERLHIIPETEASVIHSPLTAFKFRRDQVLTICDAGGATVDLATYSVLRASGVPEIAEVIPRSGSYSGSLFLDLRFRELVRARLATHPVHLDEASLAHFVRSFSESDKLAYKGPEDDTKLFRFRCLYAEDSHDPAVGLEHGELVIPGDVLRHRVFDPVIEQVSLLPCPAKFRHTVILICSIQVLHTTASHVETSNVRLDVLLLVGGFSRNEYLFERIKDRFASNIAVIRPAEGDFASYGGGARLRIGSLVSSVVPPHNVFRRVTLPAEQEDMALRPAYITGVPGSLLCENRVEYIVRRGSRVMKGVRSELRVRKFCSSRADRTFELVLYTSDGDQTRRYFDEEQGEELCRCCVDLGTYPGFLERAETSLFGSFYTDFVLGFEMDSAEIQCVLLYKGAKCGSVTCHPLSHRTDAHPWRGS</sequence>